<sequence length="194" mass="21127">MPLKAPFAERLARGVELYVNQKMTLIESSAAAPVCRKKLSKELKDRGLLRKEPKKVSEKLEKAIKFYVDEKLSAYNAATKAGVGQVGLLKILRERNLLRNSTDKSAANLEKAIALYVAGESILTASRQAKVGNQTLGNALSARGLLRKQPERKPKSTVSRQDPLEAAESRVSSIALSIIHSAARIAANHQGDGR</sequence>
<dbReference type="AlphaFoldDB" id="A0AAE4TN42"/>
<dbReference type="EMBL" id="JASGOQ010000001">
    <property type="protein sequence ID" value="MDV5390760.1"/>
    <property type="molecule type" value="Genomic_DNA"/>
</dbReference>
<proteinExistence type="predicted"/>
<accession>A0AAE4TN42</accession>
<name>A0AAE4TN42_9GAMM</name>
<dbReference type="Proteomes" id="UP001187859">
    <property type="component" value="Unassembled WGS sequence"/>
</dbReference>
<organism evidence="1 2">
    <name type="scientific">Shewanella xiamenensis</name>
    <dbReference type="NCBI Taxonomy" id="332186"/>
    <lineage>
        <taxon>Bacteria</taxon>
        <taxon>Pseudomonadati</taxon>
        <taxon>Pseudomonadota</taxon>
        <taxon>Gammaproteobacteria</taxon>
        <taxon>Alteromonadales</taxon>
        <taxon>Shewanellaceae</taxon>
        <taxon>Shewanella</taxon>
    </lineage>
</organism>
<dbReference type="RefSeq" id="WP_317519833.1">
    <property type="nucleotide sequence ID" value="NZ_JASGOQ010000001.1"/>
</dbReference>
<evidence type="ECO:0000313" key="1">
    <source>
        <dbReference type="EMBL" id="MDV5390760.1"/>
    </source>
</evidence>
<protein>
    <submittedName>
        <fullName evidence="1">Uncharacterized protein</fullName>
    </submittedName>
</protein>
<reference evidence="1" key="1">
    <citation type="submission" date="2023-05" db="EMBL/GenBank/DDBJ databases">
        <title>Colonisation of extended spectrum b-lactamase- and carbapenemase-producing bacteria on hospital surfaces from low- and middle-income countries.</title>
        <authorList>
            <person name="Nieto-Rosado M."/>
            <person name="Sands K."/>
            <person name="Iregbu K."/>
            <person name="Zahra R."/>
            <person name="Mazarati J.B."/>
            <person name="Mehtar S."/>
            <person name="Barnards-Group B."/>
            <person name="Walsh T.R."/>
        </authorList>
    </citation>
    <scope>NUCLEOTIDE SEQUENCE</scope>
    <source>
        <strain evidence="1">PP-E493</strain>
    </source>
</reference>
<evidence type="ECO:0000313" key="2">
    <source>
        <dbReference type="Proteomes" id="UP001187859"/>
    </source>
</evidence>
<comment type="caution">
    <text evidence="1">The sequence shown here is derived from an EMBL/GenBank/DDBJ whole genome shotgun (WGS) entry which is preliminary data.</text>
</comment>
<gene>
    <name evidence="1" type="ORF">QM089_10940</name>
</gene>